<feature type="active site" description="Charge relay system" evidence="2">
    <location>
        <position position="200"/>
    </location>
</feature>
<sequence length="263" mass="29783">MLRNQPFFLNGGEQACLLLHGLGSGVYEMQLLGQYLHQQGLTVQAIHYPGHDQPVSKMPASTWPQWYGHVLETYQALAKDYTSVAVIGFSTGCLLSLHLAAAHPVEKLVLLCPYLALRREWYYPLPVEAYLFSLGWLIQEVPRLRLPIQDPVMRAAAEKVEFFRTFNLAAVRSAIELIDRVKDEITRVSAPTLIIQARKDTIVDPAGAEWLRQNLTSSVELSWLEHSDHIIPLDLERQQVFTQVGRFLRSPSSRLKAQRSLGD</sequence>
<dbReference type="GO" id="GO:0052689">
    <property type="term" value="F:carboxylic ester hydrolase activity"/>
    <property type="evidence" value="ECO:0007669"/>
    <property type="project" value="InterPro"/>
</dbReference>
<organism evidence="4">
    <name type="scientific">uncultured Synechococcales cyanobacterium</name>
    <dbReference type="NCBI Taxonomy" id="1936017"/>
    <lineage>
        <taxon>Bacteria</taxon>
        <taxon>Bacillati</taxon>
        <taxon>Cyanobacteriota</taxon>
        <taxon>Cyanophyceae</taxon>
        <taxon>Synechococcales</taxon>
        <taxon>environmental samples</taxon>
    </lineage>
</organism>
<name>A0A6J4VX91_9CYAN</name>
<dbReference type="InterPro" id="IPR029058">
    <property type="entry name" value="AB_hydrolase_fold"/>
</dbReference>
<evidence type="ECO:0000313" key="4">
    <source>
        <dbReference type="EMBL" id="CAA9590159.1"/>
    </source>
</evidence>
<dbReference type="PIRSF" id="PIRSF017388">
    <property type="entry name" value="Esterase_lipase"/>
    <property type="match status" value="1"/>
</dbReference>
<dbReference type="Gene3D" id="3.40.50.1820">
    <property type="entry name" value="alpha/beta hydrolase"/>
    <property type="match status" value="1"/>
</dbReference>
<dbReference type="EMBL" id="CADCWO010000257">
    <property type="protein sequence ID" value="CAA9590159.1"/>
    <property type="molecule type" value="Genomic_DNA"/>
</dbReference>
<dbReference type="Pfam" id="PF12146">
    <property type="entry name" value="Hydrolase_4"/>
    <property type="match status" value="1"/>
</dbReference>
<reference evidence="4" key="1">
    <citation type="submission" date="2020-02" db="EMBL/GenBank/DDBJ databases">
        <authorList>
            <person name="Meier V. D."/>
        </authorList>
    </citation>
    <scope>NUCLEOTIDE SEQUENCE</scope>
    <source>
        <strain evidence="4">AVDCRST_MAG81</strain>
    </source>
</reference>
<keyword evidence="1" id="KW-0378">Hydrolase</keyword>
<evidence type="ECO:0000256" key="2">
    <source>
        <dbReference type="PIRSR" id="PIRSR017388-1"/>
    </source>
</evidence>
<feature type="active site" description="Charge relay system" evidence="2">
    <location>
        <position position="229"/>
    </location>
</feature>
<dbReference type="PANTHER" id="PTHR43798">
    <property type="entry name" value="MONOACYLGLYCEROL LIPASE"/>
    <property type="match status" value="1"/>
</dbReference>
<gene>
    <name evidence="4" type="ORF">AVDCRST_MAG81-5158</name>
</gene>
<dbReference type="InterPro" id="IPR022742">
    <property type="entry name" value="Hydrolase_4"/>
</dbReference>
<feature type="domain" description="Serine aminopeptidase S33" evidence="3">
    <location>
        <begin position="14"/>
        <end position="234"/>
    </location>
</feature>
<dbReference type="InterPro" id="IPR012354">
    <property type="entry name" value="Esterase_lipase"/>
</dbReference>
<evidence type="ECO:0000259" key="3">
    <source>
        <dbReference type="Pfam" id="PF12146"/>
    </source>
</evidence>
<feature type="active site" description="Nucleophile" evidence="2">
    <location>
        <position position="90"/>
    </location>
</feature>
<protein>
    <recommendedName>
        <fullName evidence="3">Serine aminopeptidase S33 domain-containing protein</fullName>
    </recommendedName>
</protein>
<accession>A0A6J4VX91</accession>
<dbReference type="AlphaFoldDB" id="A0A6J4VX91"/>
<dbReference type="PANTHER" id="PTHR43798:SF31">
    <property type="entry name" value="AB HYDROLASE SUPERFAMILY PROTEIN YCLE"/>
    <property type="match status" value="1"/>
</dbReference>
<evidence type="ECO:0000256" key="1">
    <source>
        <dbReference type="ARBA" id="ARBA00022801"/>
    </source>
</evidence>
<dbReference type="InterPro" id="IPR050266">
    <property type="entry name" value="AB_hydrolase_sf"/>
</dbReference>
<proteinExistence type="predicted"/>
<dbReference type="GO" id="GO:0016020">
    <property type="term" value="C:membrane"/>
    <property type="evidence" value="ECO:0007669"/>
    <property type="project" value="TreeGrafter"/>
</dbReference>
<dbReference type="SUPFAM" id="SSF53474">
    <property type="entry name" value="alpha/beta-Hydrolases"/>
    <property type="match status" value="1"/>
</dbReference>